<dbReference type="OrthoDB" id="1113525at2"/>
<dbReference type="Gene3D" id="2.60.120.200">
    <property type="match status" value="1"/>
</dbReference>
<protein>
    <recommendedName>
        <fullName evidence="3">Fibronectin type-III domain-containing protein</fullName>
    </recommendedName>
</protein>
<dbReference type="SMART" id="SM00060">
    <property type="entry name" value="FN3"/>
    <property type="match status" value="2"/>
</dbReference>
<dbReference type="InterPro" id="IPR013783">
    <property type="entry name" value="Ig-like_fold"/>
</dbReference>
<evidence type="ECO:0000256" key="1">
    <source>
        <dbReference type="ARBA" id="ARBA00022729"/>
    </source>
</evidence>
<reference evidence="4 5" key="1">
    <citation type="submission" date="2018-05" db="EMBL/GenBank/DDBJ databases">
        <title>Brumimicrobium oceani sp. nov., isolated from coastal sediment.</title>
        <authorList>
            <person name="Kou Y."/>
        </authorList>
    </citation>
    <scope>NUCLEOTIDE SEQUENCE [LARGE SCALE GENOMIC DNA]</scope>
    <source>
        <strain evidence="4 5">C305</strain>
    </source>
</reference>
<accession>A0A2U2XAK9</accession>
<dbReference type="RefSeq" id="WP_109360233.1">
    <property type="nucleotide sequence ID" value="NZ_QFRJ01000011.1"/>
</dbReference>
<dbReference type="NCBIfam" id="TIGR04183">
    <property type="entry name" value="Por_Secre_tail"/>
    <property type="match status" value="1"/>
</dbReference>
<feature type="chain" id="PRO_5015482586" description="Fibronectin type-III domain-containing protein" evidence="2">
    <location>
        <begin position="24"/>
        <end position="915"/>
    </location>
</feature>
<dbReference type="CDD" id="cd00063">
    <property type="entry name" value="FN3"/>
    <property type="match status" value="1"/>
</dbReference>
<keyword evidence="5" id="KW-1185">Reference proteome</keyword>
<keyword evidence="1 2" id="KW-0732">Signal</keyword>
<sequence length="915" mass="98040">MKRVLLKSGLMIATFAASLGLNAQTYCAYTTSNTGNFISNFETFGGNPDISNLNNGQGTTSQGYSDFTALSAGVYETQQIDVTITEGSGGTHGYSVFIDWNNDFTFDASEKVIASAGYESTPFAGSFTVPAGQAIGQYRMRVVIDWLNSVPGACSGSYAEAEDYTIDVIAPPSCLPPQTLNVSNVTTTTLDFGWTEINAATEWQVEYGPIGYVLGSGAGQSNVTTSNPYNATIVQGNEYDFYVRSICAPGDTSFWSGPYQFKYCDVSIQYGSEYLSVINSSGALVDFNYTASSAPAGSYANETALAFEAFETQVFDINTTYVGGGSGVNVWVDWNLDMVFDPSELVTGSTVASVSHTLPFTVPLGTPVGDYRVRVRGQWNTQNPPPCGSVSYGSTVDFNLTIVSPPSCLPPNSLTVNNVTDSSLALGWTENGTATTWNIEYGPTGFTPGTGTIATVTSNPFTINGLMSNSNYDFYVQSDCGGGDLSYWSSVLGPVLTECSSYLANGFCEGFDINLSSTIGCWRVRDENTDGDVWQVSTQNPNTGAYSAIFNSDFNAGNNDDYLISPAIVLTGIEAMKFSYAVQSSTEPNDLQVLLSTTGTNVADFTDTIMALTQFSNENYQDTVLDLTAYTGQVYVALHIPPGGLDGWNLFIDDLCFGECIPTPGTDGNVDVCMLNNSVDLTDNIITNINSYGRWEFPANQALIVDDTMFNVSAMAEGSHEVLYIVEGLCQEDTTIATVNVYRASDAGIDGVKEVCLNTPINLFSALSGNVDFGGTWYDPANVALPNSQPNAPGIPGIYQYTYITDNGFCPSDTSIVTVTVDGGCDNLSLGSDVLTDVSVYPNPATSMLTIVNPSNTTSLKVEMLDMNGRVVMVEDKALNNATEATLTIDYLEKGIYTLRVYNSEGQKTFKIVKQ</sequence>
<dbReference type="InterPro" id="IPR045474">
    <property type="entry name" value="GEVED"/>
</dbReference>
<dbReference type="Pfam" id="PF00041">
    <property type="entry name" value="fn3"/>
    <property type="match status" value="1"/>
</dbReference>
<dbReference type="Gene3D" id="2.60.40.10">
    <property type="entry name" value="Immunoglobulins"/>
    <property type="match status" value="2"/>
</dbReference>
<gene>
    <name evidence="4" type="ORF">DIT68_12940</name>
</gene>
<evidence type="ECO:0000256" key="2">
    <source>
        <dbReference type="SAM" id="SignalP"/>
    </source>
</evidence>
<evidence type="ECO:0000313" key="4">
    <source>
        <dbReference type="EMBL" id="PWH84826.1"/>
    </source>
</evidence>
<comment type="caution">
    <text evidence="4">The sequence shown here is derived from an EMBL/GenBank/DDBJ whole genome shotgun (WGS) entry which is preliminary data.</text>
</comment>
<dbReference type="Pfam" id="PF20009">
    <property type="entry name" value="GEVED"/>
    <property type="match status" value="2"/>
</dbReference>
<dbReference type="Pfam" id="PF07675">
    <property type="entry name" value="Cleaved_Adhesin"/>
    <property type="match status" value="1"/>
</dbReference>
<dbReference type="InterPro" id="IPR011628">
    <property type="entry name" value="Cleaved_adhesin"/>
</dbReference>
<proteinExistence type="predicted"/>
<organism evidence="4 5">
    <name type="scientific">Brumimicrobium oceani</name>
    <dbReference type="NCBI Taxonomy" id="2100725"/>
    <lineage>
        <taxon>Bacteria</taxon>
        <taxon>Pseudomonadati</taxon>
        <taxon>Bacteroidota</taxon>
        <taxon>Flavobacteriia</taxon>
        <taxon>Flavobacteriales</taxon>
        <taxon>Crocinitomicaceae</taxon>
        <taxon>Brumimicrobium</taxon>
    </lineage>
</organism>
<dbReference type="NCBIfam" id="NF038128">
    <property type="entry name" value="choice_anch_J"/>
    <property type="match status" value="1"/>
</dbReference>
<dbReference type="InterPro" id="IPR026444">
    <property type="entry name" value="Secre_tail"/>
</dbReference>
<dbReference type="EMBL" id="QFRJ01000011">
    <property type="protein sequence ID" value="PWH84826.1"/>
    <property type="molecule type" value="Genomic_DNA"/>
</dbReference>
<evidence type="ECO:0000259" key="3">
    <source>
        <dbReference type="PROSITE" id="PS50853"/>
    </source>
</evidence>
<feature type="signal peptide" evidence="2">
    <location>
        <begin position="1"/>
        <end position="23"/>
    </location>
</feature>
<dbReference type="Proteomes" id="UP000245370">
    <property type="component" value="Unassembled WGS sequence"/>
</dbReference>
<reference evidence="4 5" key="2">
    <citation type="submission" date="2018-05" db="EMBL/GenBank/DDBJ databases">
        <authorList>
            <person name="Lanie J.A."/>
            <person name="Ng W.-L."/>
            <person name="Kazmierczak K.M."/>
            <person name="Andrzejewski T.M."/>
            <person name="Davidsen T.M."/>
            <person name="Wayne K.J."/>
            <person name="Tettelin H."/>
            <person name="Glass J.I."/>
            <person name="Rusch D."/>
            <person name="Podicherti R."/>
            <person name="Tsui H.-C.T."/>
            <person name="Winkler M.E."/>
        </authorList>
    </citation>
    <scope>NUCLEOTIDE SEQUENCE [LARGE SCALE GENOMIC DNA]</scope>
    <source>
        <strain evidence="4 5">C305</strain>
    </source>
</reference>
<evidence type="ECO:0000313" key="5">
    <source>
        <dbReference type="Proteomes" id="UP000245370"/>
    </source>
</evidence>
<dbReference type="AlphaFoldDB" id="A0A2U2XAK9"/>
<dbReference type="InterPro" id="IPR036116">
    <property type="entry name" value="FN3_sf"/>
</dbReference>
<dbReference type="SUPFAM" id="SSF49265">
    <property type="entry name" value="Fibronectin type III"/>
    <property type="match status" value="2"/>
</dbReference>
<dbReference type="InterPro" id="IPR003961">
    <property type="entry name" value="FN3_dom"/>
</dbReference>
<feature type="domain" description="Fibronectin type-III" evidence="3">
    <location>
        <begin position="410"/>
        <end position="500"/>
    </location>
</feature>
<dbReference type="PROSITE" id="PS50853">
    <property type="entry name" value="FN3"/>
    <property type="match status" value="1"/>
</dbReference>
<dbReference type="Pfam" id="PF18962">
    <property type="entry name" value="Por_Secre_tail"/>
    <property type="match status" value="1"/>
</dbReference>
<name>A0A2U2XAK9_9FLAO</name>